<feature type="coiled-coil region" evidence="1">
    <location>
        <begin position="30"/>
        <end position="64"/>
    </location>
</feature>
<evidence type="ECO:0000256" key="2">
    <source>
        <dbReference type="SAM" id="Phobius"/>
    </source>
</evidence>
<name>A0A314YP60_PRUYE</name>
<dbReference type="OrthoDB" id="1677215at2759"/>
<accession>A0A314YP60</accession>
<proteinExistence type="predicted"/>
<dbReference type="AlphaFoldDB" id="A0A314YP60"/>
<feature type="transmembrane region" description="Helical" evidence="2">
    <location>
        <begin position="6"/>
        <end position="24"/>
    </location>
</feature>
<keyword evidence="2" id="KW-1133">Transmembrane helix</keyword>
<protein>
    <submittedName>
        <fullName evidence="3">Uncharacterized protein</fullName>
    </submittedName>
</protein>
<keyword evidence="2" id="KW-0472">Membrane</keyword>
<evidence type="ECO:0000256" key="1">
    <source>
        <dbReference type="SAM" id="Coils"/>
    </source>
</evidence>
<keyword evidence="4" id="KW-1185">Reference proteome</keyword>
<keyword evidence="1" id="KW-0175">Coiled coil</keyword>
<dbReference type="EMBL" id="PJQY01000954">
    <property type="protein sequence ID" value="PQQ06468.1"/>
    <property type="molecule type" value="Genomic_DNA"/>
</dbReference>
<organism evidence="3 4">
    <name type="scientific">Prunus yedoensis var. nudiflora</name>
    <dbReference type="NCBI Taxonomy" id="2094558"/>
    <lineage>
        <taxon>Eukaryota</taxon>
        <taxon>Viridiplantae</taxon>
        <taxon>Streptophyta</taxon>
        <taxon>Embryophyta</taxon>
        <taxon>Tracheophyta</taxon>
        <taxon>Spermatophyta</taxon>
        <taxon>Magnoliopsida</taxon>
        <taxon>eudicotyledons</taxon>
        <taxon>Gunneridae</taxon>
        <taxon>Pentapetalae</taxon>
        <taxon>rosids</taxon>
        <taxon>fabids</taxon>
        <taxon>Rosales</taxon>
        <taxon>Rosaceae</taxon>
        <taxon>Amygdaloideae</taxon>
        <taxon>Amygdaleae</taxon>
        <taxon>Prunus</taxon>
    </lineage>
</organism>
<gene>
    <name evidence="3" type="ORF">Pyn_06486</name>
</gene>
<comment type="caution">
    <text evidence="3">The sequence shown here is derived from an EMBL/GenBank/DDBJ whole genome shotgun (WGS) entry which is preliminary data.</text>
</comment>
<sequence>MDFGHVIFAVIGFSSSIFFFVPNVKKWHRQQVTTEKLRIVNEALEQAEERAARFQERHDRILSQICSFYLINKELEDALAGARAAMKEALEFAANLRRLQIKIITSFPKDQVIAMAAE</sequence>
<evidence type="ECO:0000313" key="3">
    <source>
        <dbReference type="EMBL" id="PQQ06468.1"/>
    </source>
</evidence>
<dbReference type="Proteomes" id="UP000250321">
    <property type="component" value="Unassembled WGS sequence"/>
</dbReference>
<keyword evidence="2" id="KW-0812">Transmembrane</keyword>
<reference evidence="3 4" key="1">
    <citation type="submission" date="2018-02" db="EMBL/GenBank/DDBJ databases">
        <title>Draft genome of wild Prunus yedoensis var. nudiflora.</title>
        <authorList>
            <person name="Baek S."/>
            <person name="Kim J.-H."/>
            <person name="Choi K."/>
            <person name="Kim G.-B."/>
            <person name="Cho A."/>
            <person name="Jang H."/>
            <person name="Shin C.-H."/>
            <person name="Yu H.-J."/>
            <person name="Mun J.-H."/>
        </authorList>
    </citation>
    <scope>NUCLEOTIDE SEQUENCE [LARGE SCALE GENOMIC DNA]</scope>
    <source>
        <strain evidence="4">cv. Jeju island</strain>
        <tissue evidence="3">Leaf</tissue>
    </source>
</reference>
<evidence type="ECO:0000313" key="4">
    <source>
        <dbReference type="Proteomes" id="UP000250321"/>
    </source>
</evidence>